<name>A0A8T4IE14_9SPHN</name>
<feature type="domain" description="Glycoside hydrolase family 2 catalytic" evidence="4">
    <location>
        <begin position="309"/>
        <end position="552"/>
    </location>
</feature>
<dbReference type="SUPFAM" id="SSF49303">
    <property type="entry name" value="beta-Galactosidase/glucuronidase domain"/>
    <property type="match status" value="1"/>
</dbReference>
<feature type="domain" description="Glycosyl hydrolases family 2 sugar binding" evidence="5">
    <location>
        <begin position="95"/>
        <end position="214"/>
    </location>
</feature>
<evidence type="ECO:0000259" key="5">
    <source>
        <dbReference type="Pfam" id="PF02837"/>
    </source>
</evidence>
<evidence type="ECO:0000256" key="1">
    <source>
        <dbReference type="ARBA" id="ARBA00007401"/>
    </source>
</evidence>
<dbReference type="GO" id="GO:0004553">
    <property type="term" value="F:hydrolase activity, hydrolyzing O-glycosyl compounds"/>
    <property type="evidence" value="ECO:0007669"/>
    <property type="project" value="InterPro"/>
</dbReference>
<dbReference type="InterPro" id="IPR006101">
    <property type="entry name" value="Glyco_hydro_2"/>
</dbReference>
<protein>
    <submittedName>
        <fullName evidence="6">Beta galactosidase jelly roll domain-containing protein</fullName>
    </submittedName>
</protein>
<evidence type="ECO:0000259" key="4">
    <source>
        <dbReference type="Pfam" id="PF02836"/>
    </source>
</evidence>
<evidence type="ECO:0000256" key="2">
    <source>
        <dbReference type="ARBA" id="ARBA00022801"/>
    </source>
</evidence>
<keyword evidence="3" id="KW-0326">Glycosidase</keyword>
<sequence length="623" mass="69144">MLVAALMTVFSAQPGLAQESSPPRIAPVLAAADLRPARDLSGPWHMSIDPYRDGMAGFHGGKPAMSSRRYADIDIAETERRDGSALFEQDLGRSPVVTLPQSWLTQSAEMRHYQGLVWYQRHFDAHPQPGKRVFLHFGAANYAAHVYLNGEHVGEHRGGFTPFAFDVTDLLRDGDNQITVGVDSQRGDKDVPPPVTDWETYGGITRAVTLITVPETYVDDAWVRLTRDGRIVASGTLDGPAAANRAVRIAVGGLGLTMTARSDAQGNWSADAPAPAGLKRWSPQSPTLYDVRVTAGDDVWHDQVGFRTVSVDGDRILLNGKSVFLRGICIHEEEFGADPTRAITPEAARALLTEAKQGLHANYVRLAHYPHSPVMTRMADKLGLLVWSEIPVYWRVAFDDADTLKQARTMLAENILRDRDRASIILWSVGNETPVSDARTHFLTTLASDARRLDGTRLISAALLSHREKRDGVDTVVIDDPLIPALDVMAVNTYNGWYGDDSLASLPSIAWASKYRKPLIFSELGAAAKAGFHDPTATHKFSEEYQAEYYRQTLKMAEKVPFLRGMSPWILKDFRSPRRQHPIYQQGWNRKGLESETGRRKQAFDVLADQYLRWTDAPPGADR</sequence>
<evidence type="ECO:0000313" key="6">
    <source>
        <dbReference type="EMBL" id="MBR0552671.1"/>
    </source>
</evidence>
<evidence type="ECO:0000313" key="7">
    <source>
        <dbReference type="Proteomes" id="UP000676996"/>
    </source>
</evidence>
<comment type="similarity">
    <text evidence="1">Belongs to the glycosyl hydrolase 2 family.</text>
</comment>
<keyword evidence="7" id="KW-1185">Reference proteome</keyword>
<dbReference type="InterPro" id="IPR051913">
    <property type="entry name" value="GH2_Domain-Containing"/>
</dbReference>
<dbReference type="Pfam" id="PF02836">
    <property type="entry name" value="Glyco_hydro_2_C"/>
    <property type="match status" value="1"/>
</dbReference>
<comment type="caution">
    <text evidence="6">The sequence shown here is derived from an EMBL/GenBank/DDBJ whole genome shotgun (WGS) entry which is preliminary data.</text>
</comment>
<dbReference type="AlphaFoldDB" id="A0A8T4IE14"/>
<reference evidence="6" key="1">
    <citation type="submission" date="2021-04" db="EMBL/GenBank/DDBJ databases">
        <title>Ouciella asimina sp. nov., isolated from the surface seawater in the hydrothermal field of Okinawa Trough.</title>
        <authorList>
            <person name="Shuang W."/>
        </authorList>
    </citation>
    <scope>NUCLEOTIDE SEQUENCE</scope>
    <source>
        <strain evidence="6">LXI357</strain>
    </source>
</reference>
<accession>A0A8T4IE14</accession>
<dbReference type="InterPro" id="IPR006104">
    <property type="entry name" value="Glyco_hydro_2_N"/>
</dbReference>
<dbReference type="InterPro" id="IPR017853">
    <property type="entry name" value="GH"/>
</dbReference>
<dbReference type="Gene3D" id="3.20.20.80">
    <property type="entry name" value="Glycosidases"/>
    <property type="match status" value="1"/>
</dbReference>
<dbReference type="Pfam" id="PF02837">
    <property type="entry name" value="Glyco_hydro_2_N"/>
    <property type="match status" value="1"/>
</dbReference>
<dbReference type="InterPro" id="IPR036156">
    <property type="entry name" value="Beta-gal/glucu_dom_sf"/>
</dbReference>
<dbReference type="Proteomes" id="UP000676996">
    <property type="component" value="Unassembled WGS sequence"/>
</dbReference>
<dbReference type="InterPro" id="IPR006103">
    <property type="entry name" value="Glyco_hydro_2_cat"/>
</dbReference>
<organism evidence="6 7">
    <name type="scientific">Stakelama marina</name>
    <dbReference type="NCBI Taxonomy" id="2826939"/>
    <lineage>
        <taxon>Bacteria</taxon>
        <taxon>Pseudomonadati</taxon>
        <taxon>Pseudomonadota</taxon>
        <taxon>Alphaproteobacteria</taxon>
        <taxon>Sphingomonadales</taxon>
        <taxon>Sphingomonadaceae</taxon>
        <taxon>Stakelama</taxon>
    </lineage>
</organism>
<dbReference type="GO" id="GO:0005975">
    <property type="term" value="P:carbohydrate metabolic process"/>
    <property type="evidence" value="ECO:0007669"/>
    <property type="project" value="InterPro"/>
</dbReference>
<evidence type="ECO:0000256" key="3">
    <source>
        <dbReference type="ARBA" id="ARBA00023295"/>
    </source>
</evidence>
<dbReference type="SUPFAM" id="SSF49785">
    <property type="entry name" value="Galactose-binding domain-like"/>
    <property type="match status" value="1"/>
</dbReference>
<dbReference type="InterPro" id="IPR013783">
    <property type="entry name" value="Ig-like_fold"/>
</dbReference>
<dbReference type="PANTHER" id="PTHR42732:SF1">
    <property type="entry name" value="BETA-MANNOSIDASE"/>
    <property type="match status" value="1"/>
</dbReference>
<dbReference type="SUPFAM" id="SSF51445">
    <property type="entry name" value="(Trans)glycosidases"/>
    <property type="match status" value="1"/>
</dbReference>
<dbReference type="PRINTS" id="PR00132">
    <property type="entry name" value="GLHYDRLASE2"/>
</dbReference>
<proteinExistence type="inferred from homology"/>
<dbReference type="PANTHER" id="PTHR42732">
    <property type="entry name" value="BETA-GALACTOSIDASE"/>
    <property type="match status" value="1"/>
</dbReference>
<dbReference type="InterPro" id="IPR008979">
    <property type="entry name" value="Galactose-bd-like_sf"/>
</dbReference>
<dbReference type="EMBL" id="JAGRQC010000002">
    <property type="protein sequence ID" value="MBR0552671.1"/>
    <property type="molecule type" value="Genomic_DNA"/>
</dbReference>
<dbReference type="Gene3D" id="2.60.40.10">
    <property type="entry name" value="Immunoglobulins"/>
    <property type="match status" value="1"/>
</dbReference>
<keyword evidence="2" id="KW-0378">Hydrolase</keyword>
<dbReference type="Gene3D" id="2.60.120.260">
    <property type="entry name" value="Galactose-binding domain-like"/>
    <property type="match status" value="1"/>
</dbReference>
<gene>
    <name evidence="6" type="ORF">J7S20_09160</name>
</gene>